<dbReference type="OrthoDB" id="5181611at2"/>
<evidence type="ECO:0008006" key="3">
    <source>
        <dbReference type="Google" id="ProtNLM"/>
    </source>
</evidence>
<dbReference type="Proteomes" id="UP000092668">
    <property type="component" value="Unassembled WGS sequence"/>
</dbReference>
<evidence type="ECO:0000313" key="1">
    <source>
        <dbReference type="EMBL" id="OBY31652.1"/>
    </source>
</evidence>
<accession>A0A1B8SFY9</accession>
<organism evidence="1 2">
    <name type="scientific">Mycolicibacter kumamotonensis</name>
    <dbReference type="NCBI Taxonomy" id="354243"/>
    <lineage>
        <taxon>Bacteria</taxon>
        <taxon>Bacillati</taxon>
        <taxon>Actinomycetota</taxon>
        <taxon>Actinomycetes</taxon>
        <taxon>Mycobacteriales</taxon>
        <taxon>Mycobacteriaceae</taxon>
        <taxon>Mycolicibacter</taxon>
    </lineage>
</organism>
<reference evidence="1 2" key="1">
    <citation type="submission" date="2015-06" db="EMBL/GenBank/DDBJ databases">
        <title>Genome sequence of Mycobacterium kumamotonense strain Roo.</title>
        <authorList>
            <person name="Greninger A.L."/>
            <person name="Cunningham G."/>
            <person name="Miller S."/>
        </authorList>
    </citation>
    <scope>NUCLEOTIDE SEQUENCE [LARGE SCALE GENOMIC DNA]</scope>
    <source>
        <strain evidence="1 2">Roo</strain>
    </source>
</reference>
<name>A0A1B8SFY9_9MYCO</name>
<dbReference type="PATRIC" id="fig|354243.3.peg.2277"/>
<gene>
    <name evidence="1" type="ORF">ACT18_10980</name>
</gene>
<dbReference type="EMBL" id="LFOE01000013">
    <property type="protein sequence ID" value="OBY31652.1"/>
    <property type="molecule type" value="Genomic_DNA"/>
</dbReference>
<evidence type="ECO:0000313" key="2">
    <source>
        <dbReference type="Proteomes" id="UP000092668"/>
    </source>
</evidence>
<comment type="caution">
    <text evidence="1">The sequence shown here is derived from an EMBL/GenBank/DDBJ whole genome shotgun (WGS) entry which is preliminary data.</text>
</comment>
<keyword evidence="2" id="KW-1185">Reference proteome</keyword>
<dbReference type="AlphaFoldDB" id="A0A1B8SFY9"/>
<proteinExistence type="predicted"/>
<dbReference type="RefSeq" id="WP_065288189.1">
    <property type="nucleotide sequence ID" value="NZ_LFOE01000013.1"/>
</dbReference>
<dbReference type="STRING" id="354243.BST28_15470"/>
<sequence>MATPFLGSEAVRSGLLTPYALRSRFVAIHPDVYVPAGTRPTAVLRAQAAWLWSRRRGVVAGQSAAALHGAKWVDDHAPAELLYDCRRPPKRIRTWSDRFDDDEVQLIGGVPVTTPVRTALDLACRYPQVKAVAAIDALGQATALKITDVELLAERYRGRRGICDARIALPLVDTGSDSPRESRLRLFLIRSGYPPPQTQIPVYDEWQQLVAVLDMGWEEIMVGLDYEGEHHRTNPRRFNQDIRRHETVTGLGWIDLRITLEDTEGGILGRVADAWSRRACTPSDFRAGRFALITRSATRGPACSG</sequence>
<protein>
    <recommendedName>
        <fullName evidence="3">Cullin, a subunit of E3 ubiquitin ligase</fullName>
    </recommendedName>
</protein>